<keyword evidence="4 7" id="KW-0698">rRNA processing</keyword>
<dbReference type="PANTHER" id="PTHR13457:SF1">
    <property type="entry name" value="HEAT REPEAT-CONTAINING PROTEIN 1"/>
    <property type="match status" value="1"/>
</dbReference>
<evidence type="ECO:0000256" key="1">
    <source>
        <dbReference type="ARBA" id="ARBA00004604"/>
    </source>
</evidence>
<evidence type="ECO:0000256" key="5">
    <source>
        <dbReference type="ARBA" id="ARBA00023242"/>
    </source>
</evidence>
<keyword evidence="11" id="KW-1185">Reference proteome</keyword>
<accession>A0ABD3SB16</accession>
<evidence type="ECO:0000259" key="9">
    <source>
        <dbReference type="SMART" id="SM01036"/>
    </source>
</evidence>
<dbReference type="PANTHER" id="PTHR13457">
    <property type="entry name" value="BAP28"/>
    <property type="match status" value="1"/>
</dbReference>
<dbReference type="InterPro" id="IPR012954">
    <property type="entry name" value="BP28_C_dom"/>
</dbReference>
<sequence>MSTLGDQLAALSTSTSSPTVGFSHGVGGGRINNNNRSERTPTLLYENSRVASEVPLSTLRENAVVAHEALVESYRLLATTSTSFVSSGGALLSQRNMDEFERGTSTSNENHIIDERILEYTSCITNLLLSEDENDNDRTTLESCLILMEYLLRLYELHNRPRGASILLIALLPLIREKSLSPLWRARRSALVAAITVRSIISYDRLMGRYDCGISSSSAVTLMERYGTIIDALSVIDRDAHEWGVAYVVDEVVMAPSAASAVEAGGYDRASRLAGLLNRIVVGTPSSSPGGGDLEEGASSTDGPVFVASLLLPPRVALESADASVRLDAVARLRYVGSKEATGGSSSTSLPPSLNSAADENLVRALLRRLVVDDNAAVASAAGLIVASWMKRMAEGEDGDDSGITRPPLAFAASLVDDLCFLAEQALASLMRWTYVGRDTLCSIVSSTDPQGKITPSRGESEAKDEIPSPLLSCISICGSVARLIVDNESFDDATTDLTTKFYALFMALGAHVIVGGHTEREESVRSRVSRDAVSKAASAELLQLFHDEGAKSTVTELITEHPGSYRVLNYCFSGHSNKMLTSVPSSLRSSFLWFALHSYSEVLATLPCNVAQSPAFLQVTLNLVLNQMQSYKKESKESTSFQWEIQFLSDICKNFLSSLAVKDIYGFEQCLMNLTSIPSNISFDQIVKPAIISSQIDSLTTKGRKCCDLAALLKTCLHPNANSSGSSRLLSIANELVGGECMDSNTIQKCIIPTLALLAHPDRAIRDNVISLLEQFQLILKDQVLLDICSKATDKFSSLRSSLVMDGANTLSNLLGQIVSPAGLSAAQKFLVEGCKNVAFTDEGKFSGGGCEASAIILSSMEKAGETAFSLSTRWDLAGDDLLKAFLEYDQTDLLPSIGQLRDCVLSMLKGVVVNEAQAGDDGMSIQISIGPSQTGRRVRSYSVGGSSSFTTLEQYPDNMLQSVLKSLLSSTPPLLLSKHVIQLVISRQSWFDGVFPKLTGTSRNAVTSALLTLRTRDDEELAGSALLELPLQSSDFIQMLKDVDASRSEMDQSAVVFITDCIRGKLDALGSIADVSKLSTKLFNQLVSISSLRNGDSGSRDYTRGSILQTLHAIHSYYKSQLSKALENDRDKQLSKRKRGRSNSDVGKHNALSSEANLLVGLLGGNTSTYHPLNSGRGVALSLSLLTLLCEESPSAVVTSLLPALMNLSEVSPRGDELSGKKVDLKALGDAIVAVVPAYCKHAPSAKLSLFKLLETLIGKIIIPGSENEKSRFILLDKLVTALKLLPTQSSSSDAIASLAACVMAIQAFNLHIPTSANDVKSESLDTEDDSHGRLDARVLSNLKSGIKIGVSLALLQYAVSLMGYISGHSIISTDEPPSDKMKVSISEVTALALRGANADVGIQISAYSELTKAQQRSVLVLGITLLQSVRDALSIRMAKQIVRKSKGDDADVCLQLWDELMHAHTYALRAHAKLGASSMNSIEKKFWEAAPIATGDCLENLQNLLPVPHFLASVSSALESSSEVDTYIRKKSLKFLADRVAELSPDSPEASLFLEMVPELVALIDVDRSTAVNGDDSLSYVRRAIIMQQGALIAIECFVRSLYPTTENGKLATNASAAFLPALSSITRLLDNTASSWIKANENCSDGISGVADADCQLLSSCSLCVSTIVTTLKTRCLPQLPSIVKPLVISLKSVNDLMGKTQEKTLSSGELLQLSILKALKALAETLPQFLSPYLPLLFSNNAVPSLALKQEAFHGERNVRAAALEVETALASKIQIRQLIPALGQALTTNFSSEGGNWQEASNILLLLNMAVESSQRSDLSPAIGKIVNVLVMAYGYKGNERSRPQLLMNANKCLLSLVMKLSEAQLRHLYARLREWKGDIEDNSEGQSSSVRRHAFWSLSAQLSISLRSIFLPCLTSVLPDVIDELEIAVSSLCQNTKKSDGVKRRRVEDKYDASSEHMDKIKPLQPLLLCLESALKADAHDGGDWTRGDDNQRYNMILNSLGKLLLAQVPKEIPLLSNLTLTEKASTSTYQQLVQGVGTLEHGNIVGCLTALAMAAGNEQLWKPLNFAVLEACGQKRSEVRKAGISCLLSIIETIGEEYMVLLPECLPVLSELLEDEEEIAGMAKECVRQGEELLGESLEDSLR</sequence>
<dbReference type="GO" id="GO:1990904">
    <property type="term" value="C:ribonucleoprotein complex"/>
    <property type="evidence" value="ECO:0007669"/>
    <property type="project" value="UniProtKB-KW"/>
</dbReference>
<evidence type="ECO:0000256" key="2">
    <source>
        <dbReference type="ARBA" id="ARBA00010559"/>
    </source>
</evidence>
<dbReference type="GO" id="GO:0006364">
    <property type="term" value="P:rRNA processing"/>
    <property type="evidence" value="ECO:0007669"/>
    <property type="project" value="UniProtKB-UniRule"/>
</dbReference>
<feature type="compositionally biased region" description="Low complexity" evidence="8">
    <location>
        <begin position="8"/>
        <end position="17"/>
    </location>
</feature>
<dbReference type="GO" id="GO:0005730">
    <property type="term" value="C:nucleolus"/>
    <property type="evidence" value="ECO:0007669"/>
    <property type="project" value="UniProtKB-SubCell"/>
</dbReference>
<evidence type="ECO:0000256" key="3">
    <source>
        <dbReference type="ARBA" id="ARBA00022517"/>
    </source>
</evidence>
<dbReference type="SUPFAM" id="SSF48371">
    <property type="entry name" value="ARM repeat"/>
    <property type="match status" value="2"/>
</dbReference>
<keyword evidence="3 7" id="KW-0690">Ribosome biogenesis</keyword>
<dbReference type="SMART" id="SM01036">
    <property type="entry name" value="BP28CT"/>
    <property type="match status" value="1"/>
</dbReference>
<dbReference type="Gene3D" id="1.25.10.10">
    <property type="entry name" value="Leucine-rich Repeat Variant"/>
    <property type="match status" value="2"/>
</dbReference>
<reference evidence="10 11" key="1">
    <citation type="submission" date="2024-10" db="EMBL/GenBank/DDBJ databases">
        <title>Updated reference genomes for cyclostephanoid diatoms.</title>
        <authorList>
            <person name="Roberts W.R."/>
            <person name="Alverson A.J."/>
        </authorList>
    </citation>
    <scope>NUCLEOTIDE SEQUENCE [LARGE SCALE GENOMIC DNA]</scope>
    <source>
        <strain evidence="10 11">AJA228-03</strain>
    </source>
</reference>
<comment type="caution">
    <text evidence="10">The sequence shown here is derived from an EMBL/GenBank/DDBJ whole genome shotgun (WGS) entry which is preliminary data.</text>
</comment>
<feature type="domain" description="BP28 C-terminal" evidence="9">
    <location>
        <begin position="1822"/>
        <end position="1989"/>
    </location>
</feature>
<dbReference type="Pfam" id="PF08146">
    <property type="entry name" value="BP28CT"/>
    <property type="match status" value="1"/>
</dbReference>
<protein>
    <recommendedName>
        <fullName evidence="7">HEAT repeat-containing protein 1</fullName>
    </recommendedName>
</protein>
<dbReference type="InterPro" id="IPR016024">
    <property type="entry name" value="ARM-type_fold"/>
</dbReference>
<organism evidence="10 11">
    <name type="scientific">Cyclostephanos tholiformis</name>
    <dbReference type="NCBI Taxonomy" id="382380"/>
    <lineage>
        <taxon>Eukaryota</taxon>
        <taxon>Sar</taxon>
        <taxon>Stramenopiles</taxon>
        <taxon>Ochrophyta</taxon>
        <taxon>Bacillariophyta</taxon>
        <taxon>Coscinodiscophyceae</taxon>
        <taxon>Thalassiosirophycidae</taxon>
        <taxon>Stephanodiscales</taxon>
        <taxon>Stephanodiscaceae</taxon>
        <taxon>Cyclostephanos</taxon>
    </lineage>
</organism>
<proteinExistence type="inferred from homology"/>
<evidence type="ECO:0000256" key="8">
    <source>
        <dbReference type="SAM" id="MobiDB-lite"/>
    </source>
</evidence>
<comment type="subcellular location">
    <subcellularLocation>
        <location evidence="1 7">Nucleus</location>
        <location evidence="1 7">Nucleolus</location>
    </subcellularLocation>
</comment>
<name>A0ABD3SB16_9STRA</name>
<evidence type="ECO:0000256" key="6">
    <source>
        <dbReference type="ARBA" id="ARBA00023274"/>
    </source>
</evidence>
<keyword evidence="6 7" id="KW-0687">Ribonucleoprotein</keyword>
<evidence type="ECO:0000256" key="7">
    <source>
        <dbReference type="RuleBase" id="RU367065"/>
    </source>
</evidence>
<keyword evidence="5 7" id="KW-0539">Nucleus</keyword>
<comment type="function">
    <text evidence="7">Involved in nucleolar processing of pre-18S ribosomal RNA.</text>
</comment>
<evidence type="ECO:0000256" key="4">
    <source>
        <dbReference type="ARBA" id="ARBA00022552"/>
    </source>
</evidence>
<feature type="region of interest" description="Disordered" evidence="8">
    <location>
        <begin position="1130"/>
        <end position="1151"/>
    </location>
</feature>
<dbReference type="InterPro" id="IPR040191">
    <property type="entry name" value="UTP10"/>
</dbReference>
<evidence type="ECO:0000313" key="10">
    <source>
        <dbReference type="EMBL" id="KAL3821685.1"/>
    </source>
</evidence>
<comment type="similarity">
    <text evidence="2 7">Belongs to the HEATR1/UTP10 family.</text>
</comment>
<dbReference type="InterPro" id="IPR011989">
    <property type="entry name" value="ARM-like"/>
</dbReference>
<dbReference type="EMBL" id="JALLPB020000087">
    <property type="protein sequence ID" value="KAL3821685.1"/>
    <property type="molecule type" value="Genomic_DNA"/>
</dbReference>
<feature type="region of interest" description="Disordered" evidence="8">
    <location>
        <begin position="1"/>
        <end position="40"/>
    </location>
</feature>
<dbReference type="Proteomes" id="UP001530377">
    <property type="component" value="Unassembled WGS sequence"/>
</dbReference>
<evidence type="ECO:0000313" key="11">
    <source>
        <dbReference type="Proteomes" id="UP001530377"/>
    </source>
</evidence>
<gene>
    <name evidence="10" type="ORF">ACHAXA_003243</name>
</gene>